<evidence type="ECO:0000313" key="1">
    <source>
        <dbReference type="EMBL" id="OJA08215.1"/>
    </source>
</evidence>
<dbReference type="OrthoDB" id="2640446at2759"/>
<organism evidence="1 2">
    <name type="scientific">Rhizopogon vesiculosus</name>
    <dbReference type="NCBI Taxonomy" id="180088"/>
    <lineage>
        <taxon>Eukaryota</taxon>
        <taxon>Fungi</taxon>
        <taxon>Dikarya</taxon>
        <taxon>Basidiomycota</taxon>
        <taxon>Agaricomycotina</taxon>
        <taxon>Agaricomycetes</taxon>
        <taxon>Agaricomycetidae</taxon>
        <taxon>Boletales</taxon>
        <taxon>Suillineae</taxon>
        <taxon>Rhizopogonaceae</taxon>
        <taxon>Rhizopogon</taxon>
    </lineage>
</organism>
<feature type="non-terminal residue" evidence="1">
    <location>
        <position position="152"/>
    </location>
</feature>
<evidence type="ECO:0000313" key="2">
    <source>
        <dbReference type="Proteomes" id="UP000183567"/>
    </source>
</evidence>
<gene>
    <name evidence="1" type="ORF">AZE42_10342</name>
</gene>
<accession>A0A1J8PHZ3</accession>
<name>A0A1J8PHZ3_9AGAM</name>
<dbReference type="EMBL" id="LVVM01006374">
    <property type="protein sequence ID" value="OJA08215.1"/>
    <property type="molecule type" value="Genomic_DNA"/>
</dbReference>
<proteinExistence type="predicted"/>
<reference evidence="1 2" key="1">
    <citation type="submission" date="2016-03" db="EMBL/GenBank/DDBJ databases">
        <title>Comparative genomics of the ectomycorrhizal sister species Rhizopogon vinicolor and Rhizopogon vesiculosus (Basidiomycota: Boletales) reveals a divergence of the mating type B locus.</title>
        <authorList>
            <person name="Mujic A.B."/>
            <person name="Kuo A."/>
            <person name="Tritt A."/>
            <person name="Lipzen A."/>
            <person name="Chen C."/>
            <person name="Johnson J."/>
            <person name="Sharma A."/>
            <person name="Barry K."/>
            <person name="Grigoriev I.V."/>
            <person name="Spatafora J.W."/>
        </authorList>
    </citation>
    <scope>NUCLEOTIDE SEQUENCE [LARGE SCALE GENOMIC DNA]</scope>
    <source>
        <strain evidence="1 2">AM-OR11-056</strain>
    </source>
</reference>
<dbReference type="Proteomes" id="UP000183567">
    <property type="component" value="Unassembled WGS sequence"/>
</dbReference>
<dbReference type="AlphaFoldDB" id="A0A1J8PHZ3"/>
<protein>
    <submittedName>
        <fullName evidence="1">Uncharacterized protein</fullName>
    </submittedName>
</protein>
<comment type="caution">
    <text evidence="1">The sequence shown here is derived from an EMBL/GenBank/DDBJ whole genome shotgun (WGS) entry which is preliminary data.</text>
</comment>
<sequence length="152" mass="16423">MERNVYWDPSCAGTLSREGEDEGVIPGAMITPQLPPLKSIPTPVQPIPAPVQSIPVPIPAPEPEPPRCIRKPSQCILDIINANGTIPHGIRVPPIIEVDEPADIKEEDTVERLLSIIEDPDDKLCSIDLSMAIGEATAESEALEPRTLAEAR</sequence>
<keyword evidence="2" id="KW-1185">Reference proteome</keyword>